<dbReference type="EMBL" id="AP018827">
    <property type="protein sequence ID" value="BBF79952.1"/>
    <property type="molecule type" value="Genomic_DNA"/>
</dbReference>
<evidence type="ECO:0000256" key="10">
    <source>
        <dbReference type="SAM" id="SignalP"/>
    </source>
</evidence>
<accession>A0A3G9FXW9</accession>
<sequence length="888" mass="97411">MSLKRSVLMSTALVGVMLSGAAYAQQGNDVQEVVVVGIKGSLQKAAAIKKKTDAIVDVISAEDVSKFPDTNIAESLSHLPGVSVDRNFGEGEKVSIHGTDPALNRILVDGHSIASADWGGNPNDPTSRTFNYSMMAPEIVGQLKVYKNPEAWIDEGSLGGTVILETRKPLDLKPGTITGSLGYSYNDRSEKGDVRGSALYSWRNEARTFGILVAATYDKQQLHRAGIEYFGYMGAGAFNSAFTVSGNNVTGPKINGAAPTLASYNQLAAANVPCCFNWAYFDQTRQRTGVSTAIQWKPNDDTQFDLTALHIEGDYTNYNQSMYAVPVWNSSNARDFTVSNGLITGAYIPAKAAGTGSLTQYDAILRTTVVKTDSVNLAGKWNAGDWKISGNVGWTQATGGKEPERMISFDLNSGFQFGFTANSTYINYDTSPTTPKSFFRSPSSSTSTINGVTGNYVQMGGMERSRTTDKETYGQIDFRRNLDGFFETVLFGAKLTKHENSLDAEGWDYFANKTLYLSDFASAVTPNSLWADMGGSGNAMQYLGLTRDGIFGVINASITRYNGPKYGMEFTVKENIAAAYLQGNFRHDKWRGNVGARLVSTEDISNYWETTDGGTTYTPKSVTQKETKLLPNINVVYEATDDVLIKVGAAQVIARPRYSQLAGTVELNDRQLTGGGGNANLKPYESTNFGASVEWYFDKTGLLALELFHRKISSYVVSDTQEKVFFNKLTNANATYSFSSPFNAQEATVTGFALQGQKDIAYGFGVIANYTFADADTGTTAYNMPYLSRDTISFIPYYEEGPWQVRLSYNYRSQYFTGIGRRNSKDFTDSYKQVDLSATYKVNDKVSIYANGQNLLDEMYYSFSSFADAPTAFYKNGRRFFVGVNLKM</sequence>
<evidence type="ECO:0000313" key="14">
    <source>
        <dbReference type="Proteomes" id="UP000278756"/>
    </source>
</evidence>
<dbReference type="InterPro" id="IPR000531">
    <property type="entry name" value="Beta-barrel_TonB"/>
</dbReference>
<keyword evidence="10" id="KW-0732">Signal</keyword>
<dbReference type="PROSITE" id="PS52016">
    <property type="entry name" value="TONB_DEPENDENT_REC_3"/>
    <property type="match status" value="1"/>
</dbReference>
<dbReference type="SUPFAM" id="SSF56935">
    <property type="entry name" value="Porins"/>
    <property type="match status" value="1"/>
</dbReference>
<organism evidence="13 14">
    <name type="scientific">Asticcacaulis excentricus</name>
    <dbReference type="NCBI Taxonomy" id="78587"/>
    <lineage>
        <taxon>Bacteria</taxon>
        <taxon>Pseudomonadati</taxon>
        <taxon>Pseudomonadota</taxon>
        <taxon>Alphaproteobacteria</taxon>
        <taxon>Caulobacterales</taxon>
        <taxon>Caulobacteraceae</taxon>
        <taxon>Asticcacaulis</taxon>
    </lineage>
</organism>
<evidence type="ECO:0000259" key="12">
    <source>
        <dbReference type="Pfam" id="PF07715"/>
    </source>
</evidence>
<comment type="similarity">
    <text evidence="8 9">Belongs to the TonB-dependent receptor family.</text>
</comment>
<dbReference type="GO" id="GO:0009279">
    <property type="term" value="C:cell outer membrane"/>
    <property type="evidence" value="ECO:0007669"/>
    <property type="project" value="UniProtKB-SubCell"/>
</dbReference>
<feature type="domain" description="TonB-dependent receptor-like beta-barrel" evidence="11">
    <location>
        <begin position="413"/>
        <end position="855"/>
    </location>
</feature>
<dbReference type="Gene3D" id="2.40.170.20">
    <property type="entry name" value="TonB-dependent receptor, beta-barrel domain"/>
    <property type="match status" value="1"/>
</dbReference>
<dbReference type="RefSeq" id="WP_126420128.1">
    <property type="nucleotide sequence ID" value="NZ_AP018827.1"/>
</dbReference>
<evidence type="ECO:0000256" key="3">
    <source>
        <dbReference type="ARBA" id="ARBA00022452"/>
    </source>
</evidence>
<protein>
    <submittedName>
        <fullName evidence="13">N-acetylglucosamine-regulated TonB-dependent outer membrane receptor</fullName>
    </submittedName>
</protein>
<keyword evidence="3 8" id="KW-1134">Transmembrane beta strand</keyword>
<dbReference type="CDD" id="cd01347">
    <property type="entry name" value="ligand_gated_channel"/>
    <property type="match status" value="1"/>
</dbReference>
<dbReference type="InterPro" id="IPR039426">
    <property type="entry name" value="TonB-dep_rcpt-like"/>
</dbReference>
<keyword evidence="4 8" id="KW-0812">Transmembrane</keyword>
<dbReference type="InterPro" id="IPR037066">
    <property type="entry name" value="Plug_dom_sf"/>
</dbReference>
<keyword evidence="6 8" id="KW-0472">Membrane</keyword>
<dbReference type="InterPro" id="IPR036942">
    <property type="entry name" value="Beta-barrel_TonB_sf"/>
</dbReference>
<dbReference type="Pfam" id="PF07715">
    <property type="entry name" value="Plug"/>
    <property type="match status" value="1"/>
</dbReference>
<evidence type="ECO:0000256" key="4">
    <source>
        <dbReference type="ARBA" id="ARBA00022692"/>
    </source>
</evidence>
<dbReference type="PANTHER" id="PTHR40980">
    <property type="entry name" value="PLUG DOMAIN-CONTAINING PROTEIN"/>
    <property type="match status" value="1"/>
</dbReference>
<evidence type="ECO:0000313" key="13">
    <source>
        <dbReference type="EMBL" id="BBF79952.1"/>
    </source>
</evidence>
<feature type="chain" id="PRO_5018062461" evidence="10">
    <location>
        <begin position="25"/>
        <end position="888"/>
    </location>
</feature>
<reference evidence="14" key="2">
    <citation type="journal article" date="2017" name="Plant Physiol. Biochem.">
        <title>Differential oxidative and antioxidative response of duckweed Lemna minor toward plant growth promoting/inhibiting bacteria.</title>
        <authorList>
            <person name="Ishizawa H."/>
            <person name="Kuroda M."/>
            <person name="Morikawa M."/>
            <person name="Ike M."/>
        </authorList>
    </citation>
    <scope>NUCLEOTIDE SEQUENCE [LARGE SCALE GENOMIC DNA]</scope>
    <source>
        <strain evidence="14">M6</strain>
    </source>
</reference>
<dbReference type="InterPro" id="IPR010104">
    <property type="entry name" value="TonB_rcpt_bac"/>
</dbReference>
<evidence type="ECO:0000256" key="1">
    <source>
        <dbReference type="ARBA" id="ARBA00004571"/>
    </source>
</evidence>
<feature type="signal peptide" evidence="10">
    <location>
        <begin position="1"/>
        <end position="24"/>
    </location>
</feature>
<reference evidence="14" key="1">
    <citation type="journal article" date="2017" name="Biotechnol. Biofuels">
        <title>Evaluation of environmental bacterial communities as a factor affecting the growth of duckweed Lemna minor.</title>
        <authorList>
            <person name="Ishizawa H."/>
            <person name="Kuroda M."/>
            <person name="Morikawa M."/>
            <person name="Ike M."/>
        </authorList>
    </citation>
    <scope>NUCLEOTIDE SEQUENCE [LARGE SCALE GENOMIC DNA]</scope>
    <source>
        <strain evidence="14">M6</strain>
    </source>
</reference>
<keyword evidence="7 8" id="KW-0998">Cell outer membrane</keyword>
<evidence type="ECO:0000256" key="9">
    <source>
        <dbReference type="RuleBase" id="RU003357"/>
    </source>
</evidence>
<comment type="subcellular location">
    <subcellularLocation>
        <location evidence="1 8">Cell outer membrane</location>
        <topology evidence="1 8">Multi-pass membrane protein</topology>
    </subcellularLocation>
</comment>
<dbReference type="Gene3D" id="2.170.130.10">
    <property type="entry name" value="TonB-dependent receptor, plug domain"/>
    <property type="match status" value="1"/>
</dbReference>
<feature type="domain" description="TonB-dependent receptor plug" evidence="12">
    <location>
        <begin position="49"/>
        <end position="161"/>
    </location>
</feature>
<gene>
    <name evidence="13" type="ORF">EM6_0529</name>
</gene>
<dbReference type="PANTHER" id="PTHR40980:SF3">
    <property type="entry name" value="TONB-DEPENDENT RECEPTOR-LIKE BETA-BARREL DOMAIN-CONTAINING PROTEIN"/>
    <property type="match status" value="1"/>
</dbReference>
<evidence type="ECO:0000256" key="5">
    <source>
        <dbReference type="ARBA" id="ARBA00023077"/>
    </source>
</evidence>
<dbReference type="NCBIfam" id="TIGR01782">
    <property type="entry name" value="TonB-Xanth-Caul"/>
    <property type="match status" value="1"/>
</dbReference>
<keyword evidence="5 9" id="KW-0798">TonB box</keyword>
<proteinExistence type="inferred from homology"/>
<dbReference type="Pfam" id="PF00593">
    <property type="entry name" value="TonB_dep_Rec_b-barrel"/>
    <property type="match status" value="1"/>
</dbReference>
<name>A0A3G9FXW9_9CAUL</name>
<evidence type="ECO:0000256" key="6">
    <source>
        <dbReference type="ARBA" id="ARBA00023136"/>
    </source>
</evidence>
<evidence type="ECO:0000256" key="8">
    <source>
        <dbReference type="PROSITE-ProRule" id="PRU01360"/>
    </source>
</evidence>
<keyword evidence="13" id="KW-0675">Receptor</keyword>
<dbReference type="Proteomes" id="UP000278756">
    <property type="component" value="Chromosome 1"/>
</dbReference>
<dbReference type="AlphaFoldDB" id="A0A3G9FXW9"/>
<keyword evidence="2 8" id="KW-0813">Transport</keyword>
<evidence type="ECO:0000256" key="2">
    <source>
        <dbReference type="ARBA" id="ARBA00022448"/>
    </source>
</evidence>
<evidence type="ECO:0000259" key="11">
    <source>
        <dbReference type="Pfam" id="PF00593"/>
    </source>
</evidence>
<dbReference type="OrthoDB" id="5476657at2"/>
<evidence type="ECO:0000256" key="7">
    <source>
        <dbReference type="ARBA" id="ARBA00023237"/>
    </source>
</evidence>
<dbReference type="InterPro" id="IPR012910">
    <property type="entry name" value="Plug_dom"/>
</dbReference>